<organism evidence="8 9">
    <name type="scientific">Aequoribacter fuscus</name>
    <dbReference type="NCBI Taxonomy" id="2518989"/>
    <lineage>
        <taxon>Bacteria</taxon>
        <taxon>Pseudomonadati</taxon>
        <taxon>Pseudomonadota</taxon>
        <taxon>Gammaproteobacteria</taxon>
        <taxon>Cellvibrionales</taxon>
        <taxon>Halieaceae</taxon>
        <taxon>Aequoribacter</taxon>
    </lineage>
</organism>
<dbReference type="SUPFAM" id="SSF56935">
    <property type="entry name" value="Porins"/>
    <property type="match status" value="1"/>
</dbReference>
<comment type="caution">
    <text evidence="8">The sequence shown here is derived from an EMBL/GenBank/DDBJ whole genome shotgun (WGS) entry which is preliminary data.</text>
</comment>
<dbReference type="NCBIfam" id="TIGR01782">
    <property type="entry name" value="TonB-Xanth-Caul"/>
    <property type="match status" value="1"/>
</dbReference>
<evidence type="ECO:0000256" key="4">
    <source>
        <dbReference type="RuleBase" id="RU003357"/>
    </source>
</evidence>
<dbReference type="CDD" id="cd01347">
    <property type="entry name" value="ligand_gated_channel"/>
    <property type="match status" value="1"/>
</dbReference>
<keyword evidence="9" id="KW-1185">Reference proteome</keyword>
<dbReference type="InterPro" id="IPR036942">
    <property type="entry name" value="Beta-barrel_TonB_sf"/>
</dbReference>
<comment type="similarity">
    <text evidence="4">Belongs to the TonB-dependent receptor family.</text>
</comment>
<dbReference type="STRING" id="2518989.IMCC3088_201"/>
<evidence type="ECO:0000313" key="9">
    <source>
        <dbReference type="Proteomes" id="UP000005615"/>
    </source>
</evidence>
<proteinExistence type="inferred from homology"/>
<dbReference type="InterPro" id="IPR012910">
    <property type="entry name" value="Plug_dom"/>
</dbReference>
<evidence type="ECO:0000313" key="8">
    <source>
        <dbReference type="EMBL" id="EGG30577.1"/>
    </source>
</evidence>
<dbReference type="eggNOG" id="COG4771">
    <property type="taxonomic scope" value="Bacteria"/>
</dbReference>
<keyword evidence="5" id="KW-0732">Signal</keyword>
<dbReference type="InterPro" id="IPR010104">
    <property type="entry name" value="TonB_rcpt_bac"/>
</dbReference>
<evidence type="ECO:0000259" key="6">
    <source>
        <dbReference type="Pfam" id="PF00593"/>
    </source>
</evidence>
<evidence type="ECO:0000259" key="7">
    <source>
        <dbReference type="Pfam" id="PF07715"/>
    </source>
</evidence>
<feature type="signal peptide" evidence="5">
    <location>
        <begin position="1"/>
        <end position="31"/>
    </location>
</feature>
<dbReference type="Pfam" id="PF07715">
    <property type="entry name" value="Plug"/>
    <property type="match status" value="1"/>
</dbReference>
<dbReference type="Gene3D" id="2.170.130.10">
    <property type="entry name" value="TonB-dependent receptor, plug domain"/>
    <property type="match status" value="1"/>
</dbReference>
<evidence type="ECO:0000256" key="3">
    <source>
        <dbReference type="ARBA" id="ARBA00023237"/>
    </source>
</evidence>
<reference evidence="8 9" key="1">
    <citation type="journal article" date="2011" name="J. Bacteriol.">
        <title>Genome sequence of strain IMCC3088, a proteorhodopsin-containing marine bacterium belonging to the OM60/NOR5 clade.</title>
        <authorList>
            <person name="Jang Y."/>
            <person name="Oh H.M."/>
            <person name="Kang I."/>
            <person name="Lee K."/>
            <person name="Yang S.J."/>
            <person name="Cho J.C."/>
        </authorList>
    </citation>
    <scope>NUCLEOTIDE SEQUENCE [LARGE SCALE GENOMIC DNA]</scope>
    <source>
        <strain evidence="8 9">IMCC3088</strain>
    </source>
</reference>
<dbReference type="PANTHER" id="PTHR40980">
    <property type="entry name" value="PLUG DOMAIN-CONTAINING PROTEIN"/>
    <property type="match status" value="1"/>
</dbReference>
<evidence type="ECO:0000256" key="1">
    <source>
        <dbReference type="ARBA" id="ARBA00004442"/>
    </source>
</evidence>
<keyword evidence="3" id="KW-0998">Cell outer membrane</keyword>
<feature type="chain" id="PRO_5003302908" evidence="5">
    <location>
        <begin position="32"/>
        <end position="927"/>
    </location>
</feature>
<dbReference type="RefSeq" id="WP_009574730.1">
    <property type="nucleotide sequence ID" value="NZ_AEIG01000011.1"/>
</dbReference>
<dbReference type="EMBL" id="AEIG01000011">
    <property type="protein sequence ID" value="EGG30577.1"/>
    <property type="molecule type" value="Genomic_DNA"/>
</dbReference>
<sequence>MRTQLKKKQLIKQIALANMLVAGAMAGQVMAQEGEDAQLEEVVVTGFRGSLQEALSTKRDETGVVDAIMAEDIADFPDMNLAESIQRIPGVSINRVNGEGKQVTVRGLRGDFNRIRINGMEAMNTTGSSDSSGGANRGRGFDFNTFASELFNSIVVRKTASASVEEGSLGATIDLRTARPFDYDEGTTVALSVQGMSNDLSSGTDPRFAGLASYANDDKTFGALVSVAYSDREIIEEGFSTVRWQDGTFRSVEGVNCSANPADPGCVATDTSSLNYHPRIPRYGRLSHNQERLGITGSLQFAPSEQTTISLDGMYSTFEATRDEEYLEIFFRSQEKNIDVIDYTINSANNTMASGTFDISPVGNGTHPIRSEHRFDELNTDFTQLTLTIEHDFNDRMRGTLFAGNSKSEFDNPRQTTILADAMGDITGVTYDFSKNGKAPSMTFGSLDVTDPSQFAFTEFRDRPQNVDNSFSTVQADVEYDLSETMTLSAGVSWKEFEYNLRENRREGTFGSLVCANNLAECDLDGDGTDDIVGLPLTGALVGQLTGFGDGLPGYVPSTWVSPNVNAAVALIDGYNIPAAFRAYQDVVEEDTGAWAQLSFMSELGSIPVRGDIGFRYVETETTSTGVVSGVNVTVVRQYEDFLPSLNLAFDVSEDVIVRFAAAEVMTRPGLSSLTPGGSLDSYSGEPWTYKRGNPGLDPYRATSYDVGVEYYFADEALVSFSYFLKDVSSFFNSSGSIFVPFSQSELPLSAAVPSSPLRVALDAGEDPQVEISQTLNGGDAELDGFEVIYQQPFSFLPGKLANLGFTGNYTKVDSDEIIGFSPDSYNATLYYEDDKWSARVSVAYRDAYVTRSANSAGRDERGVAETTNVDFSASYQLNDETTLTFEALNLTDEFEYQVFDAADLVNVYHHTGTTYMLGFRWNPETL</sequence>
<feature type="domain" description="TonB-dependent receptor plug" evidence="7">
    <location>
        <begin position="58"/>
        <end position="170"/>
    </location>
</feature>
<dbReference type="InterPro" id="IPR000531">
    <property type="entry name" value="Beta-barrel_TonB"/>
</dbReference>
<dbReference type="Proteomes" id="UP000005615">
    <property type="component" value="Unassembled WGS sequence"/>
</dbReference>
<evidence type="ECO:0000256" key="2">
    <source>
        <dbReference type="ARBA" id="ARBA00023136"/>
    </source>
</evidence>
<dbReference type="Gene3D" id="2.40.170.20">
    <property type="entry name" value="TonB-dependent receptor, beta-barrel domain"/>
    <property type="match status" value="1"/>
</dbReference>
<protein>
    <submittedName>
        <fullName evidence="8">TonB-dependent receptor</fullName>
    </submittedName>
</protein>
<dbReference type="Pfam" id="PF00593">
    <property type="entry name" value="TonB_dep_Rec_b-barrel"/>
    <property type="match status" value="1"/>
</dbReference>
<name>F3KZ90_9GAMM</name>
<evidence type="ECO:0000256" key="5">
    <source>
        <dbReference type="SAM" id="SignalP"/>
    </source>
</evidence>
<accession>F3KZ90</accession>
<dbReference type="PANTHER" id="PTHR40980:SF3">
    <property type="entry name" value="TONB-DEPENDENT RECEPTOR-LIKE BETA-BARREL DOMAIN-CONTAINING PROTEIN"/>
    <property type="match status" value="1"/>
</dbReference>
<comment type="subcellular location">
    <subcellularLocation>
        <location evidence="1 4">Cell outer membrane</location>
    </subcellularLocation>
</comment>
<gene>
    <name evidence="8" type="ORF">IMCC3088_201</name>
</gene>
<dbReference type="InterPro" id="IPR037066">
    <property type="entry name" value="Plug_dom_sf"/>
</dbReference>
<keyword evidence="4" id="KW-0798">TonB box</keyword>
<dbReference type="eggNOG" id="COG1629">
    <property type="taxonomic scope" value="Bacteria"/>
</dbReference>
<dbReference type="AlphaFoldDB" id="F3KZ90"/>
<feature type="domain" description="TonB-dependent receptor-like beta-barrel" evidence="6">
    <location>
        <begin position="425"/>
        <end position="891"/>
    </location>
</feature>
<dbReference type="GO" id="GO:0009279">
    <property type="term" value="C:cell outer membrane"/>
    <property type="evidence" value="ECO:0007669"/>
    <property type="project" value="UniProtKB-SubCell"/>
</dbReference>
<keyword evidence="8" id="KW-0675">Receptor</keyword>
<keyword evidence="2 4" id="KW-0472">Membrane</keyword>